<reference evidence="8" key="2">
    <citation type="submission" date="2020-12" db="EMBL/GenBank/DDBJ databases">
        <authorList>
            <person name="Kanost M."/>
        </authorList>
    </citation>
    <scope>NUCLEOTIDE SEQUENCE</scope>
</reference>
<protein>
    <recommendedName>
        <fullName evidence="7">PBZ-type domain-containing protein</fullName>
    </recommendedName>
</protein>
<proteinExistence type="inferred from homology"/>
<dbReference type="AlphaFoldDB" id="A0A922CVW6"/>
<dbReference type="GO" id="GO:0042393">
    <property type="term" value="F:histone binding"/>
    <property type="evidence" value="ECO:0007669"/>
    <property type="project" value="InterPro"/>
</dbReference>
<dbReference type="GO" id="GO:0072572">
    <property type="term" value="F:poly-ADP-D-ribose binding"/>
    <property type="evidence" value="ECO:0007669"/>
    <property type="project" value="TreeGrafter"/>
</dbReference>
<comment type="caution">
    <text evidence="8">The sequence shown here is derived from an EMBL/GenBank/DDBJ whole genome shotgun (WGS) entry which is preliminary data.</text>
</comment>
<evidence type="ECO:0000259" key="7">
    <source>
        <dbReference type="Pfam" id="PF10283"/>
    </source>
</evidence>
<name>A0A922CVW6_MANSE</name>
<evidence type="ECO:0000256" key="3">
    <source>
        <dbReference type="ARBA" id="ARBA00010803"/>
    </source>
</evidence>
<evidence type="ECO:0000256" key="1">
    <source>
        <dbReference type="ARBA" id="ARBA00004123"/>
    </source>
</evidence>
<dbReference type="PANTHER" id="PTHR13386">
    <property type="entry name" value="HISTONE PARYLATION FACTOR 1"/>
    <property type="match status" value="1"/>
</dbReference>
<feature type="compositionally biased region" description="Basic and acidic residues" evidence="6">
    <location>
        <begin position="57"/>
        <end position="74"/>
    </location>
</feature>
<comment type="similarity">
    <text evidence="3">Belongs to the HPF1 family.</text>
</comment>
<sequence length="443" mass="51035">MSDESSAYNEDPRKACKYGSKCYQKNPNHHSTYKHPPEIEKNVTKKRIENRFQPYSRETKKDKSDKEEIEEKVTIDPPQKVTDKITDESSVDTSKKIVLPKDIIYYESSDHSVLKELFLVDMPDDFFKFYECLNSDGAIEKTLASVNLELIGPYELLLGKLPKLDDKELYLVHWRFFYDPPEFQAVLKKKDSEYHIGYFRDDPNEKPAFVGSNDSAKDCRITILADNLFGAVFQYLRNAKPGTTPHLAMKFNTIMSKLKKYCENENNFSIDVFNTKKRKAAQVANTLHHAGITAKYDKKTKLGYRPLVETDENLKKIFAKLKDAKTKEAKDEAFSELQPVINYASIAVDEYDFGTALELGIDLFCSGLKELEHNALCNLSTAYSLLDRKTFIKIIERAIVEETDGWHMLHTRERVLLVWNSLPISLIIPESILEKKSNYSMIS</sequence>
<comment type="subcellular location">
    <subcellularLocation>
        <location evidence="2">Chromosome</location>
    </subcellularLocation>
    <subcellularLocation>
        <location evidence="1">Nucleus</location>
    </subcellularLocation>
</comment>
<evidence type="ECO:0000256" key="2">
    <source>
        <dbReference type="ARBA" id="ARBA00004286"/>
    </source>
</evidence>
<dbReference type="GO" id="GO:0005634">
    <property type="term" value="C:nucleus"/>
    <property type="evidence" value="ECO:0007669"/>
    <property type="project" value="UniProtKB-SubCell"/>
</dbReference>
<gene>
    <name evidence="8" type="ORF">O3G_MSEX011638</name>
</gene>
<dbReference type="GO" id="GO:0006974">
    <property type="term" value="P:DNA damage response"/>
    <property type="evidence" value="ECO:0007669"/>
    <property type="project" value="InterPro"/>
</dbReference>
<keyword evidence="5" id="KW-0539">Nucleus</keyword>
<organism evidence="8 9">
    <name type="scientific">Manduca sexta</name>
    <name type="common">Tobacco hawkmoth</name>
    <name type="synonym">Tobacco hornworm</name>
    <dbReference type="NCBI Taxonomy" id="7130"/>
    <lineage>
        <taxon>Eukaryota</taxon>
        <taxon>Metazoa</taxon>
        <taxon>Ecdysozoa</taxon>
        <taxon>Arthropoda</taxon>
        <taxon>Hexapoda</taxon>
        <taxon>Insecta</taxon>
        <taxon>Pterygota</taxon>
        <taxon>Neoptera</taxon>
        <taxon>Endopterygota</taxon>
        <taxon>Lepidoptera</taxon>
        <taxon>Glossata</taxon>
        <taxon>Ditrysia</taxon>
        <taxon>Bombycoidea</taxon>
        <taxon>Sphingidae</taxon>
        <taxon>Sphinginae</taxon>
        <taxon>Sphingini</taxon>
        <taxon>Manduca</taxon>
    </lineage>
</organism>
<evidence type="ECO:0000313" key="9">
    <source>
        <dbReference type="Proteomes" id="UP000791440"/>
    </source>
</evidence>
<feature type="domain" description="PBZ-type" evidence="7">
    <location>
        <begin position="13"/>
        <end position="37"/>
    </location>
</feature>
<evidence type="ECO:0000256" key="6">
    <source>
        <dbReference type="SAM" id="MobiDB-lite"/>
    </source>
</evidence>
<evidence type="ECO:0000256" key="5">
    <source>
        <dbReference type="ARBA" id="ARBA00023242"/>
    </source>
</evidence>
<evidence type="ECO:0000256" key="4">
    <source>
        <dbReference type="ARBA" id="ARBA00022454"/>
    </source>
</evidence>
<dbReference type="Proteomes" id="UP000791440">
    <property type="component" value="Unassembled WGS sequence"/>
</dbReference>
<dbReference type="Pfam" id="PF10228">
    <property type="entry name" value="HPF1"/>
    <property type="match status" value="1"/>
</dbReference>
<feature type="region of interest" description="Disordered" evidence="6">
    <location>
        <begin position="25"/>
        <end position="87"/>
    </location>
</feature>
<feature type="compositionally biased region" description="Basic and acidic residues" evidence="6">
    <location>
        <begin position="35"/>
        <end position="50"/>
    </location>
</feature>
<dbReference type="Pfam" id="PF10283">
    <property type="entry name" value="zf-CCHH"/>
    <property type="match status" value="1"/>
</dbReference>
<dbReference type="EMBL" id="JH668641">
    <property type="protein sequence ID" value="KAG6459828.1"/>
    <property type="molecule type" value="Genomic_DNA"/>
</dbReference>
<dbReference type="GO" id="GO:0005694">
    <property type="term" value="C:chromosome"/>
    <property type="evidence" value="ECO:0007669"/>
    <property type="project" value="UniProtKB-SubCell"/>
</dbReference>
<dbReference type="PANTHER" id="PTHR13386:SF1">
    <property type="entry name" value="HISTONE PARYLATION FACTOR 1"/>
    <property type="match status" value="1"/>
</dbReference>
<dbReference type="InterPro" id="IPR019361">
    <property type="entry name" value="HPF1"/>
</dbReference>
<keyword evidence="4" id="KW-0158">Chromosome</keyword>
<evidence type="ECO:0000313" key="8">
    <source>
        <dbReference type="EMBL" id="KAG6459828.1"/>
    </source>
</evidence>
<dbReference type="InterPro" id="IPR019406">
    <property type="entry name" value="APLF_PBZ"/>
</dbReference>
<keyword evidence="9" id="KW-1185">Reference proteome</keyword>
<reference evidence="8" key="1">
    <citation type="journal article" date="2016" name="Insect Biochem. Mol. Biol.">
        <title>Multifaceted biological insights from a draft genome sequence of the tobacco hornworm moth, Manduca sexta.</title>
        <authorList>
            <person name="Kanost M.R."/>
            <person name="Arrese E.L."/>
            <person name="Cao X."/>
            <person name="Chen Y.R."/>
            <person name="Chellapilla S."/>
            <person name="Goldsmith M.R."/>
            <person name="Grosse-Wilde E."/>
            <person name="Heckel D.G."/>
            <person name="Herndon N."/>
            <person name="Jiang H."/>
            <person name="Papanicolaou A."/>
            <person name="Qu J."/>
            <person name="Soulages J.L."/>
            <person name="Vogel H."/>
            <person name="Walters J."/>
            <person name="Waterhouse R.M."/>
            <person name="Ahn S.J."/>
            <person name="Almeida F.C."/>
            <person name="An C."/>
            <person name="Aqrawi P."/>
            <person name="Bretschneider A."/>
            <person name="Bryant W.B."/>
            <person name="Bucks S."/>
            <person name="Chao H."/>
            <person name="Chevignon G."/>
            <person name="Christen J.M."/>
            <person name="Clarke D.F."/>
            <person name="Dittmer N.T."/>
            <person name="Ferguson L.C.F."/>
            <person name="Garavelou S."/>
            <person name="Gordon K.H.J."/>
            <person name="Gunaratna R.T."/>
            <person name="Han Y."/>
            <person name="Hauser F."/>
            <person name="He Y."/>
            <person name="Heidel-Fischer H."/>
            <person name="Hirsh A."/>
            <person name="Hu Y."/>
            <person name="Jiang H."/>
            <person name="Kalra D."/>
            <person name="Klinner C."/>
            <person name="Konig C."/>
            <person name="Kovar C."/>
            <person name="Kroll A.R."/>
            <person name="Kuwar S.S."/>
            <person name="Lee S.L."/>
            <person name="Lehman R."/>
            <person name="Li K."/>
            <person name="Li Z."/>
            <person name="Liang H."/>
            <person name="Lovelace S."/>
            <person name="Lu Z."/>
            <person name="Mansfield J.H."/>
            <person name="McCulloch K.J."/>
            <person name="Mathew T."/>
            <person name="Morton B."/>
            <person name="Muzny D.M."/>
            <person name="Neunemann D."/>
            <person name="Ongeri F."/>
            <person name="Pauchet Y."/>
            <person name="Pu L.L."/>
            <person name="Pyrousis I."/>
            <person name="Rao X.J."/>
            <person name="Redding A."/>
            <person name="Roesel C."/>
            <person name="Sanchez-Gracia A."/>
            <person name="Schaack S."/>
            <person name="Shukla A."/>
            <person name="Tetreau G."/>
            <person name="Wang Y."/>
            <person name="Xiong G.H."/>
            <person name="Traut W."/>
            <person name="Walsh T.K."/>
            <person name="Worley K.C."/>
            <person name="Wu D."/>
            <person name="Wu W."/>
            <person name="Wu Y.Q."/>
            <person name="Zhang X."/>
            <person name="Zou Z."/>
            <person name="Zucker H."/>
            <person name="Briscoe A.D."/>
            <person name="Burmester T."/>
            <person name="Clem R.J."/>
            <person name="Feyereisen R."/>
            <person name="Grimmelikhuijzen C.J.P."/>
            <person name="Hamodrakas S.J."/>
            <person name="Hansson B.S."/>
            <person name="Huguet E."/>
            <person name="Jermiin L.S."/>
            <person name="Lan Q."/>
            <person name="Lehman H.K."/>
            <person name="Lorenzen M."/>
            <person name="Merzendorfer H."/>
            <person name="Michalopoulos I."/>
            <person name="Morton D.B."/>
            <person name="Muthukrishnan S."/>
            <person name="Oakeshott J.G."/>
            <person name="Palmer W."/>
            <person name="Park Y."/>
            <person name="Passarelli A.L."/>
            <person name="Rozas J."/>
            <person name="Schwartz L.M."/>
            <person name="Smith W."/>
            <person name="Southgate A."/>
            <person name="Vilcinskas A."/>
            <person name="Vogt R."/>
            <person name="Wang P."/>
            <person name="Werren J."/>
            <person name="Yu X.Q."/>
            <person name="Zhou J.J."/>
            <person name="Brown S.J."/>
            <person name="Scherer S.E."/>
            <person name="Richards S."/>
            <person name="Blissard G.W."/>
        </authorList>
    </citation>
    <scope>NUCLEOTIDE SEQUENCE</scope>
</reference>
<accession>A0A922CVW6</accession>